<feature type="region of interest" description="Disordered" evidence="1">
    <location>
        <begin position="22"/>
        <end position="46"/>
    </location>
</feature>
<proteinExistence type="predicted"/>
<reference evidence="2 3" key="1">
    <citation type="journal article" date="2024" name="J Genomics">
        <title>Draft genome sequencing and assembly of Favolaschia claudopus CIRM-BRFM 2984 isolated from oak limbs.</title>
        <authorList>
            <person name="Navarro D."/>
            <person name="Drula E."/>
            <person name="Chaduli D."/>
            <person name="Cazenave R."/>
            <person name="Ahrendt S."/>
            <person name="Wang J."/>
            <person name="Lipzen A."/>
            <person name="Daum C."/>
            <person name="Barry K."/>
            <person name="Grigoriev I.V."/>
            <person name="Favel A."/>
            <person name="Rosso M.N."/>
            <person name="Martin F."/>
        </authorList>
    </citation>
    <scope>NUCLEOTIDE SEQUENCE [LARGE SCALE GENOMIC DNA]</scope>
    <source>
        <strain evidence="2 3">CIRM-BRFM 2984</strain>
    </source>
</reference>
<evidence type="ECO:0000313" key="2">
    <source>
        <dbReference type="EMBL" id="KAK7046207.1"/>
    </source>
</evidence>
<sequence length="591" mass="66518">MESDDGEYEVLDSTLPSSHITTVNVSGGVGGAGGRGGQGGGAGGNGEGPHLYFKSAIVNVQHHFDDSSNQDSLVDSNFRRIPWGDVFLQRQLYVDSPGSYRASYRARFSRKRSSVRIVRSAKIDSREFTVATYEGEDAEKEWKEDIETFMDIRHENVLQLYGTVRWRNIWAAVFHGAELTRFVDFVSDCWYSPILICYIYGHVSHIHDSVDSYLRSNFGREMARFNLLINRSNGRLCIDLDSGHKVALDCYMARVMRVPYWNLAEPLSPMEMASPTKFSYIVETLTLDQYHEITCAWFRSASMYRLSSFTDTLHLGGLYYAADDSSLQLVALRQLQSDDEISSLLYSLSPEPYLSYDYGPASVKIPERPWYWSLDPYGAEKLNEEKATELGFPTIEPDITICARKWDEFVYDGLSQFHERKGFDPYSQEVAVKLNEPLFEILSDQEPLIVEIYVPDEQRECSSDPDGENSEPDEEGHAMTGLSEAINMADITPKSNIESTSFNETGESTGQASPSASFIPPLGSVICSSPHRPDDTGLEEFLTMLPSQIGSAIWDNQNWSFDLFDEPLPQANLEMEVLPIRGNAAQVPTFL</sequence>
<keyword evidence="3" id="KW-1185">Reference proteome</keyword>
<feature type="region of interest" description="Disordered" evidence="1">
    <location>
        <begin position="459"/>
        <end position="478"/>
    </location>
</feature>
<feature type="compositionally biased region" description="Acidic residues" evidence="1">
    <location>
        <begin position="463"/>
        <end position="474"/>
    </location>
</feature>
<comment type="caution">
    <text evidence="2">The sequence shown here is derived from an EMBL/GenBank/DDBJ whole genome shotgun (WGS) entry which is preliminary data.</text>
</comment>
<dbReference type="Proteomes" id="UP001362999">
    <property type="component" value="Unassembled WGS sequence"/>
</dbReference>
<dbReference type="AlphaFoldDB" id="A0AAW0D316"/>
<gene>
    <name evidence="2" type="ORF">R3P38DRAFT_3257674</name>
</gene>
<protein>
    <recommendedName>
        <fullName evidence="4">Protein kinase domain-containing protein</fullName>
    </recommendedName>
</protein>
<accession>A0AAW0D316</accession>
<organism evidence="2 3">
    <name type="scientific">Favolaschia claudopus</name>
    <dbReference type="NCBI Taxonomy" id="2862362"/>
    <lineage>
        <taxon>Eukaryota</taxon>
        <taxon>Fungi</taxon>
        <taxon>Dikarya</taxon>
        <taxon>Basidiomycota</taxon>
        <taxon>Agaricomycotina</taxon>
        <taxon>Agaricomycetes</taxon>
        <taxon>Agaricomycetidae</taxon>
        <taxon>Agaricales</taxon>
        <taxon>Marasmiineae</taxon>
        <taxon>Mycenaceae</taxon>
        <taxon>Favolaschia</taxon>
    </lineage>
</organism>
<feature type="region of interest" description="Disordered" evidence="1">
    <location>
        <begin position="496"/>
        <end position="515"/>
    </location>
</feature>
<evidence type="ECO:0008006" key="4">
    <source>
        <dbReference type="Google" id="ProtNLM"/>
    </source>
</evidence>
<evidence type="ECO:0000256" key="1">
    <source>
        <dbReference type="SAM" id="MobiDB-lite"/>
    </source>
</evidence>
<evidence type="ECO:0000313" key="3">
    <source>
        <dbReference type="Proteomes" id="UP001362999"/>
    </source>
</evidence>
<feature type="compositionally biased region" description="Gly residues" evidence="1">
    <location>
        <begin position="27"/>
        <end position="46"/>
    </location>
</feature>
<name>A0AAW0D316_9AGAR</name>
<dbReference type="EMBL" id="JAWWNJ010000010">
    <property type="protein sequence ID" value="KAK7046207.1"/>
    <property type="molecule type" value="Genomic_DNA"/>
</dbReference>